<protein>
    <submittedName>
        <fullName evidence="7">Pyridoxamine 5'-phosphate oxidase</fullName>
    </submittedName>
</protein>
<dbReference type="SUPFAM" id="SSF50475">
    <property type="entry name" value="FMN-binding split barrel"/>
    <property type="match status" value="1"/>
</dbReference>
<reference evidence="7 8" key="1">
    <citation type="submission" date="2019-02" db="EMBL/GenBank/DDBJ databases">
        <title>Genomic Encyclopedia of Type Strains, Phase IV (KMG-IV): sequencing the most valuable type-strain genomes for metagenomic binning, comparative biology and taxonomic classification.</title>
        <authorList>
            <person name="Goeker M."/>
        </authorList>
    </citation>
    <scope>NUCLEOTIDE SEQUENCE [LARGE SCALE GENOMIC DNA]</scope>
    <source>
        <strain evidence="7 8">DSM 45622</strain>
    </source>
</reference>
<evidence type="ECO:0000256" key="3">
    <source>
        <dbReference type="ARBA" id="ARBA00022643"/>
    </source>
</evidence>
<dbReference type="EMBL" id="SGXD01000004">
    <property type="protein sequence ID" value="RZS82689.1"/>
    <property type="molecule type" value="Genomic_DNA"/>
</dbReference>
<dbReference type="Proteomes" id="UP000293638">
    <property type="component" value="Unassembled WGS sequence"/>
</dbReference>
<organism evidence="7 8">
    <name type="scientific">Motilibacter rhizosphaerae</name>
    <dbReference type="NCBI Taxonomy" id="598652"/>
    <lineage>
        <taxon>Bacteria</taxon>
        <taxon>Bacillati</taxon>
        <taxon>Actinomycetota</taxon>
        <taxon>Actinomycetes</taxon>
        <taxon>Motilibacterales</taxon>
        <taxon>Motilibacteraceae</taxon>
        <taxon>Motilibacter</taxon>
    </lineage>
</organism>
<evidence type="ECO:0000256" key="1">
    <source>
        <dbReference type="ARBA" id="ARBA00001917"/>
    </source>
</evidence>
<keyword evidence="8" id="KW-1185">Reference proteome</keyword>
<dbReference type="Gene3D" id="2.30.110.10">
    <property type="entry name" value="Electron Transport, Fmn-binding Protein, Chain A"/>
    <property type="match status" value="1"/>
</dbReference>
<dbReference type="PANTHER" id="PTHR10851:SF0">
    <property type="entry name" value="PYRIDOXINE-5'-PHOSPHATE OXIDASE"/>
    <property type="match status" value="1"/>
</dbReference>
<dbReference type="AlphaFoldDB" id="A0A4Q7NFW7"/>
<dbReference type="PANTHER" id="PTHR10851">
    <property type="entry name" value="PYRIDOXINE-5-PHOSPHATE OXIDASE"/>
    <property type="match status" value="1"/>
</dbReference>
<dbReference type="GO" id="GO:0010181">
    <property type="term" value="F:FMN binding"/>
    <property type="evidence" value="ECO:0007669"/>
    <property type="project" value="InterPro"/>
</dbReference>
<evidence type="ECO:0000313" key="7">
    <source>
        <dbReference type="EMBL" id="RZS82689.1"/>
    </source>
</evidence>
<dbReference type="OrthoDB" id="9780392at2"/>
<dbReference type="InterPro" id="IPR012349">
    <property type="entry name" value="Split_barrel_FMN-bd"/>
</dbReference>
<comment type="caution">
    <text evidence="7">The sequence shown here is derived from an EMBL/GenBank/DDBJ whole genome shotgun (WGS) entry which is preliminary data.</text>
</comment>
<sequence length="200" mass="22175">MSSGLSGYDLHDDGAPPVDPLELAREWLPPDDSPERPRVTLATVGDDGCPDARTVLLSAFDESGFAFHTSASSRKVAQLAAVPHAAMVVLWPDFRRQLVVRGPVVPDGVASAARAWAARPDYLRRLAWLNDDALAVQPSQERRRRWAEFVPEHSDPAESWTGFRLTPVELTYWSAAEDTASRRLRYRCGTSGWTWSHLPG</sequence>
<evidence type="ECO:0000259" key="6">
    <source>
        <dbReference type="Pfam" id="PF01243"/>
    </source>
</evidence>
<dbReference type="GO" id="GO:0004733">
    <property type="term" value="F:pyridoxamine phosphate oxidase activity"/>
    <property type="evidence" value="ECO:0007669"/>
    <property type="project" value="InterPro"/>
</dbReference>
<proteinExistence type="predicted"/>
<feature type="region of interest" description="Disordered" evidence="5">
    <location>
        <begin position="1"/>
        <end position="36"/>
    </location>
</feature>
<evidence type="ECO:0000256" key="4">
    <source>
        <dbReference type="ARBA" id="ARBA00023002"/>
    </source>
</evidence>
<gene>
    <name evidence="7" type="ORF">EV189_3084</name>
</gene>
<dbReference type="InterPro" id="IPR011576">
    <property type="entry name" value="Pyridox_Oxase_N"/>
</dbReference>
<accession>A0A4Q7NFW7</accession>
<feature type="domain" description="Pyridoxamine 5'-phosphate oxidase N-terminal" evidence="6">
    <location>
        <begin position="35"/>
        <end position="151"/>
    </location>
</feature>
<keyword evidence="2" id="KW-0285">Flavoprotein</keyword>
<keyword evidence="4" id="KW-0560">Oxidoreductase</keyword>
<dbReference type="InterPro" id="IPR000659">
    <property type="entry name" value="Pyridox_Oxase"/>
</dbReference>
<evidence type="ECO:0000313" key="8">
    <source>
        <dbReference type="Proteomes" id="UP000293638"/>
    </source>
</evidence>
<keyword evidence="3" id="KW-0288">FMN</keyword>
<name>A0A4Q7NFW7_9ACTN</name>
<dbReference type="GO" id="GO:0008615">
    <property type="term" value="P:pyridoxine biosynthetic process"/>
    <property type="evidence" value="ECO:0007669"/>
    <property type="project" value="InterPro"/>
</dbReference>
<dbReference type="Pfam" id="PF01243">
    <property type="entry name" value="PNPOx_N"/>
    <property type="match status" value="1"/>
</dbReference>
<evidence type="ECO:0000256" key="2">
    <source>
        <dbReference type="ARBA" id="ARBA00022630"/>
    </source>
</evidence>
<evidence type="ECO:0000256" key="5">
    <source>
        <dbReference type="SAM" id="MobiDB-lite"/>
    </source>
</evidence>
<comment type="cofactor">
    <cofactor evidence="1">
        <name>FMN</name>
        <dbReference type="ChEBI" id="CHEBI:58210"/>
    </cofactor>
</comment>
<dbReference type="RefSeq" id="WP_130493848.1">
    <property type="nucleotide sequence ID" value="NZ_SGXD01000004.1"/>
</dbReference>